<feature type="signal peptide" evidence="1">
    <location>
        <begin position="1"/>
        <end position="18"/>
    </location>
</feature>
<dbReference type="GO" id="GO:0008233">
    <property type="term" value="F:peptidase activity"/>
    <property type="evidence" value="ECO:0007669"/>
    <property type="project" value="UniProtKB-KW"/>
</dbReference>
<dbReference type="EMBL" id="J02713">
    <property type="protein sequence ID" value="AAA66285.1"/>
    <property type="molecule type" value="Genomic_DNA"/>
</dbReference>
<reference evidence="2" key="1">
    <citation type="journal article" date="1987" name="J. Biol. Chem.">
        <title>Cloning of the mast cell protease, RMCP II. Evidence for cell-specific expression and a multi-gene family.</title>
        <authorList>
            <person name="Benfey P.N."/>
            <person name="Yin F.H."/>
            <person name="Leder P."/>
        </authorList>
    </citation>
    <scope>NUCLEOTIDE SEQUENCE</scope>
    <source>
        <strain evidence="2">Sprague-Dawley</strain>
    </source>
</reference>
<feature type="non-terminal residue" evidence="2">
    <location>
        <position position="45"/>
    </location>
</feature>
<accession>Q63331</accession>
<evidence type="ECO:0000313" key="2">
    <source>
        <dbReference type="EMBL" id="AAA66285.1"/>
    </source>
</evidence>
<keyword evidence="1" id="KW-0732">Signal</keyword>
<gene>
    <name evidence="2" type="primary">MCPL</name>
</gene>
<proteinExistence type="predicted"/>
<keyword evidence="2" id="KW-0378">Hydrolase</keyword>
<feature type="chain" id="PRO_5004266507" evidence="1">
    <location>
        <begin position="19"/>
        <end position="45"/>
    </location>
</feature>
<dbReference type="AlphaFoldDB" id="Q63331"/>
<sequence>MQALLFLMALLLPSGAGAGAGAEDIVGGVESIPLTPALTWPIWRS</sequence>
<name>Q63331_RAT</name>
<protein>
    <submittedName>
        <fullName evidence="2">Protease</fullName>
    </submittedName>
</protein>
<keyword evidence="2" id="KW-0645">Protease</keyword>
<dbReference type="GO" id="GO:0006508">
    <property type="term" value="P:proteolysis"/>
    <property type="evidence" value="ECO:0007669"/>
    <property type="project" value="UniProtKB-KW"/>
</dbReference>
<organism evidence="2">
    <name type="scientific">Rattus norvegicus</name>
    <name type="common">Rat</name>
    <dbReference type="NCBI Taxonomy" id="10116"/>
    <lineage>
        <taxon>Eukaryota</taxon>
        <taxon>Metazoa</taxon>
        <taxon>Chordata</taxon>
        <taxon>Craniata</taxon>
        <taxon>Vertebrata</taxon>
        <taxon>Euteleostomi</taxon>
        <taxon>Mammalia</taxon>
        <taxon>Eutheria</taxon>
        <taxon>Euarchontoglires</taxon>
        <taxon>Glires</taxon>
        <taxon>Rodentia</taxon>
        <taxon>Myomorpha</taxon>
        <taxon>Muroidea</taxon>
        <taxon>Muridae</taxon>
        <taxon>Murinae</taxon>
        <taxon>Rattus</taxon>
    </lineage>
</organism>
<evidence type="ECO:0000256" key="1">
    <source>
        <dbReference type="SAM" id="SignalP"/>
    </source>
</evidence>